<protein>
    <submittedName>
        <fullName evidence="4">Aste57867_18646 protein</fullName>
    </submittedName>
</protein>
<dbReference type="GO" id="GO:0006749">
    <property type="term" value="P:glutathione metabolic process"/>
    <property type="evidence" value="ECO:0007669"/>
    <property type="project" value="TreeGrafter"/>
</dbReference>
<evidence type="ECO:0000313" key="5">
    <source>
        <dbReference type="Proteomes" id="UP000332933"/>
    </source>
</evidence>
<evidence type="ECO:0000313" key="4">
    <source>
        <dbReference type="EMBL" id="VFT95381.1"/>
    </source>
</evidence>
<dbReference type="InterPro" id="IPR050213">
    <property type="entry name" value="GST_superfamily"/>
</dbReference>
<keyword evidence="5" id="KW-1185">Reference proteome</keyword>
<evidence type="ECO:0000259" key="2">
    <source>
        <dbReference type="PROSITE" id="PS50405"/>
    </source>
</evidence>
<dbReference type="PANTHER" id="PTHR11571:SF252">
    <property type="entry name" value="GLUTATHIONE S-TRANSFERASE"/>
    <property type="match status" value="1"/>
</dbReference>
<proteinExistence type="predicted"/>
<reference evidence="3" key="2">
    <citation type="submission" date="2019-06" db="EMBL/GenBank/DDBJ databases">
        <title>Genomics analysis of Aphanomyces spp. identifies a new class of oomycete effector associated with host adaptation.</title>
        <authorList>
            <person name="Gaulin E."/>
        </authorList>
    </citation>
    <scope>NUCLEOTIDE SEQUENCE</scope>
    <source>
        <strain evidence="3">CBS 578.67</strain>
    </source>
</reference>
<dbReference type="Pfam" id="PF14497">
    <property type="entry name" value="GST_C_3"/>
    <property type="match status" value="1"/>
</dbReference>
<dbReference type="EMBL" id="CAADRA010006423">
    <property type="protein sequence ID" value="VFT95381.1"/>
    <property type="molecule type" value="Genomic_DNA"/>
</dbReference>
<dbReference type="PROSITE" id="PS50405">
    <property type="entry name" value="GST_CTER"/>
    <property type="match status" value="1"/>
</dbReference>
<dbReference type="SFLD" id="SFLDS00019">
    <property type="entry name" value="Glutathione_Transferase_(cytos"/>
    <property type="match status" value="1"/>
</dbReference>
<dbReference type="EMBL" id="VJMH01006402">
    <property type="protein sequence ID" value="KAF0689931.1"/>
    <property type="molecule type" value="Genomic_DNA"/>
</dbReference>
<dbReference type="GO" id="GO:0004364">
    <property type="term" value="F:glutathione transferase activity"/>
    <property type="evidence" value="ECO:0007669"/>
    <property type="project" value="TreeGrafter"/>
</dbReference>
<sequence length="224" mass="25541">MLALRHVPRLVGGSRRTQATIKLTYFNLAGRAELTRLALFLGNIHFEDDRISMKRLKEIKGSLPYGQVPVLHVDDHVMAQSHPMAKYAGTLAGLYPKDDPLDAFRVDELLAHLMSMSNSLYAVFGELDKKERTTKGKELVEHQLPRMFRILEKRLETTSRGNPFLLDTMSIADLEIYLTVHLLKSGFLRDVDTAAVPDGYAHVMRIYHAVKDHPKVAEWNHRKN</sequence>
<dbReference type="SUPFAM" id="SSF47616">
    <property type="entry name" value="GST C-terminal domain-like"/>
    <property type="match status" value="1"/>
</dbReference>
<dbReference type="InterPro" id="IPR010987">
    <property type="entry name" value="Glutathione-S-Trfase_C-like"/>
</dbReference>
<feature type="domain" description="GST N-terminal" evidence="1">
    <location>
        <begin position="19"/>
        <end position="96"/>
    </location>
</feature>
<dbReference type="Pfam" id="PF02798">
    <property type="entry name" value="GST_N"/>
    <property type="match status" value="1"/>
</dbReference>
<dbReference type="PANTHER" id="PTHR11571">
    <property type="entry name" value="GLUTATHIONE S-TRANSFERASE"/>
    <property type="match status" value="1"/>
</dbReference>
<dbReference type="PROSITE" id="PS50404">
    <property type="entry name" value="GST_NTER"/>
    <property type="match status" value="1"/>
</dbReference>
<reference evidence="4 5" key="1">
    <citation type="submission" date="2019-03" db="EMBL/GenBank/DDBJ databases">
        <authorList>
            <person name="Gaulin E."/>
            <person name="Dumas B."/>
        </authorList>
    </citation>
    <scope>NUCLEOTIDE SEQUENCE [LARGE SCALE GENOMIC DNA]</scope>
    <source>
        <strain evidence="4">CBS 568.67</strain>
    </source>
</reference>
<dbReference type="InterPro" id="IPR040079">
    <property type="entry name" value="Glutathione_S-Trfase"/>
</dbReference>
<gene>
    <name evidence="4" type="primary">Aste57867_18646</name>
    <name evidence="3" type="ORF">As57867_018584</name>
    <name evidence="4" type="ORF">ASTE57867_18646</name>
</gene>
<evidence type="ECO:0000259" key="1">
    <source>
        <dbReference type="PROSITE" id="PS50404"/>
    </source>
</evidence>
<feature type="domain" description="GST C-terminal" evidence="2">
    <location>
        <begin position="99"/>
        <end position="224"/>
    </location>
</feature>
<accession>A0A485LEG9</accession>
<organism evidence="4 5">
    <name type="scientific">Aphanomyces stellatus</name>
    <dbReference type="NCBI Taxonomy" id="120398"/>
    <lineage>
        <taxon>Eukaryota</taxon>
        <taxon>Sar</taxon>
        <taxon>Stramenopiles</taxon>
        <taxon>Oomycota</taxon>
        <taxon>Saprolegniomycetes</taxon>
        <taxon>Saprolegniales</taxon>
        <taxon>Verrucalvaceae</taxon>
        <taxon>Aphanomyces</taxon>
    </lineage>
</organism>
<dbReference type="InterPro" id="IPR004045">
    <property type="entry name" value="Glutathione_S-Trfase_N"/>
</dbReference>
<dbReference type="Gene3D" id="1.20.1050.10">
    <property type="match status" value="1"/>
</dbReference>
<dbReference type="AlphaFoldDB" id="A0A485LEG9"/>
<name>A0A485LEG9_9STRA</name>
<dbReference type="Gene3D" id="3.40.30.10">
    <property type="entry name" value="Glutaredoxin"/>
    <property type="match status" value="1"/>
</dbReference>
<dbReference type="SUPFAM" id="SSF52833">
    <property type="entry name" value="Thioredoxin-like"/>
    <property type="match status" value="1"/>
</dbReference>
<dbReference type="InterPro" id="IPR036249">
    <property type="entry name" value="Thioredoxin-like_sf"/>
</dbReference>
<dbReference type="OrthoDB" id="420389at2759"/>
<dbReference type="Proteomes" id="UP000332933">
    <property type="component" value="Unassembled WGS sequence"/>
</dbReference>
<dbReference type="InterPro" id="IPR036282">
    <property type="entry name" value="Glutathione-S-Trfase_C_sf"/>
</dbReference>
<evidence type="ECO:0000313" key="3">
    <source>
        <dbReference type="EMBL" id="KAF0689931.1"/>
    </source>
</evidence>
<dbReference type="CDD" id="cd03039">
    <property type="entry name" value="GST_N_Sigma_like"/>
    <property type="match status" value="1"/>
</dbReference>
<dbReference type="InterPro" id="IPR004046">
    <property type="entry name" value="GST_C"/>
</dbReference>